<dbReference type="InterPro" id="IPR038717">
    <property type="entry name" value="Tc1-like_DDE_dom"/>
</dbReference>
<dbReference type="EMBL" id="IAAA01089830">
    <property type="protein sequence ID" value="LAA14543.1"/>
    <property type="molecule type" value="mRNA"/>
</dbReference>
<dbReference type="PANTHER" id="PTHR46060:SF1">
    <property type="entry name" value="MARINER MOS1 TRANSPOSASE-LIKE PROTEIN"/>
    <property type="match status" value="1"/>
</dbReference>
<dbReference type="Pfam" id="PF13358">
    <property type="entry name" value="DDE_3"/>
    <property type="match status" value="1"/>
</dbReference>
<dbReference type="PANTHER" id="PTHR46060">
    <property type="entry name" value="MARINER MOS1 TRANSPOSASE-LIKE PROTEIN"/>
    <property type="match status" value="1"/>
</dbReference>
<dbReference type="GO" id="GO:0032259">
    <property type="term" value="P:methylation"/>
    <property type="evidence" value="ECO:0007669"/>
    <property type="project" value="UniProtKB-KW"/>
</dbReference>
<proteinExistence type="evidence at transcript level"/>
<organism evidence="2">
    <name type="scientific">Parasteatoda tepidariorum</name>
    <name type="common">Common house spider</name>
    <name type="synonym">Achaearanea tepidariorum</name>
    <dbReference type="NCBI Taxonomy" id="114398"/>
    <lineage>
        <taxon>Eukaryota</taxon>
        <taxon>Metazoa</taxon>
        <taxon>Ecdysozoa</taxon>
        <taxon>Arthropoda</taxon>
        <taxon>Chelicerata</taxon>
        <taxon>Arachnida</taxon>
        <taxon>Araneae</taxon>
        <taxon>Araneomorphae</taxon>
        <taxon>Entelegynae</taxon>
        <taxon>Araneoidea</taxon>
        <taxon>Theridiidae</taxon>
        <taxon>Parasteatoda</taxon>
    </lineage>
</organism>
<feature type="domain" description="Tc1-like transposase DDE" evidence="1">
    <location>
        <begin position="5"/>
        <end position="62"/>
    </location>
</feature>
<evidence type="ECO:0000313" key="2">
    <source>
        <dbReference type="EMBL" id="LAA14543.1"/>
    </source>
</evidence>
<evidence type="ECO:0000259" key="1">
    <source>
        <dbReference type="Pfam" id="PF13358"/>
    </source>
</evidence>
<name>A0A2L2Z2E7_PARTP</name>
<sequence>MLHRDNASSHTAGLTVEFLKQKQIKVIEHPPYSPDLAMCDFWLFFNLKKNLRGRRFHSEEEIDVAINAFFHGLK</sequence>
<keyword evidence="2" id="KW-0808">Transferase</keyword>
<protein>
    <submittedName>
        <fullName evidence="2">Histone-lysine N-methyltransferase SETMAR</fullName>
    </submittedName>
</protein>
<dbReference type="InterPro" id="IPR052709">
    <property type="entry name" value="Transposase-MT_Hybrid"/>
</dbReference>
<dbReference type="AlphaFoldDB" id="A0A2L2Z2E7"/>
<accession>A0A2L2Z2E7</accession>
<dbReference type="Gene3D" id="3.30.420.10">
    <property type="entry name" value="Ribonuclease H-like superfamily/Ribonuclease H"/>
    <property type="match status" value="1"/>
</dbReference>
<reference evidence="2" key="1">
    <citation type="journal article" date="2016" name="Mol. Ecol. Resour.">
        <title>Evaluation of the impact of RNA preservation methods of spiders for de novo transcriptome assembly.</title>
        <authorList>
            <person name="Kono N."/>
            <person name="Nakamura H."/>
            <person name="Ito Y."/>
            <person name="Tomita M."/>
            <person name="Arakawa K."/>
        </authorList>
    </citation>
    <scope>NUCLEOTIDE SEQUENCE</scope>
    <source>
        <tissue evidence="2">Whole body</tissue>
    </source>
</reference>
<keyword evidence="2" id="KW-0489">Methyltransferase</keyword>
<dbReference type="InterPro" id="IPR036397">
    <property type="entry name" value="RNaseH_sf"/>
</dbReference>
<dbReference type="GO" id="GO:0008168">
    <property type="term" value="F:methyltransferase activity"/>
    <property type="evidence" value="ECO:0007669"/>
    <property type="project" value="UniProtKB-KW"/>
</dbReference>
<dbReference type="GO" id="GO:0003676">
    <property type="term" value="F:nucleic acid binding"/>
    <property type="evidence" value="ECO:0007669"/>
    <property type="project" value="InterPro"/>
</dbReference>